<sequence>MELVQMILEYLPASGRQETLWAVCGVCRMWYWAGIGRLYRYPKITGKNYAMFLTTICPSAKEDRKANPGSSSRSSSSASHLGSLIRNLDLSAIVHEGSSSQNAKLLHRCQSSVESFTAPQATFSYQCIVALSNCRNLKDLDLSLVSQAIALDELLGKIKKLELLESVAFPRSNVTFYPNQALETTMESGNRVESRSARRRTPGIKPPTTLGHVITKEPIGWPPRLKRALISGSVLLHLLREPSLILPPTLTDLSISHCTFINHIQLSSFLASLAPQLTSLAINFPMGSLPFNALDNILTILPNLRYLSVAVDYISRQFFLPPNVSRGDKTHPPHPLRQLDLESSGHLGTDMKIGPNEIFDAVAEGGLGCLRIVRVSKKLGWTKKEMREDAEDLAELLETVAREAGETGEEGSVGVWELKDWGAWRESNMCT</sequence>
<feature type="region of interest" description="Disordered" evidence="1">
    <location>
        <begin position="187"/>
        <end position="207"/>
    </location>
</feature>
<gene>
    <name evidence="2" type="ORF">EX30DRAFT_339926</name>
</gene>
<name>A0A4S2MZ34_9PEZI</name>
<evidence type="ECO:0008006" key="4">
    <source>
        <dbReference type="Google" id="ProtNLM"/>
    </source>
</evidence>
<dbReference type="STRING" id="341454.A0A4S2MZ34"/>
<dbReference type="InParanoid" id="A0A4S2MZ34"/>
<dbReference type="OrthoDB" id="2125396at2759"/>
<dbReference type="FunCoup" id="A0A4S2MZ34">
    <property type="interactions" value="35"/>
</dbReference>
<dbReference type="EMBL" id="ML220116">
    <property type="protein sequence ID" value="TGZ82020.1"/>
    <property type="molecule type" value="Genomic_DNA"/>
</dbReference>
<dbReference type="InterPro" id="IPR032675">
    <property type="entry name" value="LRR_dom_sf"/>
</dbReference>
<organism evidence="2 3">
    <name type="scientific">Ascodesmis nigricans</name>
    <dbReference type="NCBI Taxonomy" id="341454"/>
    <lineage>
        <taxon>Eukaryota</taxon>
        <taxon>Fungi</taxon>
        <taxon>Dikarya</taxon>
        <taxon>Ascomycota</taxon>
        <taxon>Pezizomycotina</taxon>
        <taxon>Pezizomycetes</taxon>
        <taxon>Pezizales</taxon>
        <taxon>Ascodesmidaceae</taxon>
        <taxon>Ascodesmis</taxon>
    </lineage>
</organism>
<evidence type="ECO:0000256" key="1">
    <source>
        <dbReference type="SAM" id="MobiDB-lite"/>
    </source>
</evidence>
<dbReference type="Gene3D" id="3.80.10.10">
    <property type="entry name" value="Ribonuclease Inhibitor"/>
    <property type="match status" value="2"/>
</dbReference>
<dbReference type="SUPFAM" id="SSF52047">
    <property type="entry name" value="RNI-like"/>
    <property type="match status" value="1"/>
</dbReference>
<dbReference type="AlphaFoldDB" id="A0A4S2MZ34"/>
<reference evidence="2 3" key="1">
    <citation type="submission" date="2019-04" db="EMBL/GenBank/DDBJ databases">
        <title>Comparative genomics and transcriptomics to analyze fruiting body development in filamentous ascomycetes.</title>
        <authorList>
            <consortium name="DOE Joint Genome Institute"/>
            <person name="Lutkenhaus R."/>
            <person name="Traeger S."/>
            <person name="Breuer J."/>
            <person name="Kuo A."/>
            <person name="Lipzen A."/>
            <person name="Pangilinan J."/>
            <person name="Dilworth D."/>
            <person name="Sandor L."/>
            <person name="Poggeler S."/>
            <person name="Barry K."/>
            <person name="Grigoriev I.V."/>
            <person name="Nowrousian M."/>
        </authorList>
    </citation>
    <scope>NUCLEOTIDE SEQUENCE [LARGE SCALE GENOMIC DNA]</scope>
    <source>
        <strain evidence="2 3">CBS 389.68</strain>
    </source>
</reference>
<dbReference type="Proteomes" id="UP000298138">
    <property type="component" value="Unassembled WGS sequence"/>
</dbReference>
<keyword evidence="3" id="KW-1185">Reference proteome</keyword>
<protein>
    <recommendedName>
        <fullName evidence="4">F-box domain-containing protein</fullName>
    </recommendedName>
</protein>
<accession>A0A4S2MZ34</accession>
<proteinExistence type="predicted"/>
<evidence type="ECO:0000313" key="3">
    <source>
        <dbReference type="Proteomes" id="UP000298138"/>
    </source>
</evidence>
<evidence type="ECO:0000313" key="2">
    <source>
        <dbReference type="EMBL" id="TGZ82020.1"/>
    </source>
</evidence>